<dbReference type="SUPFAM" id="SSF52374">
    <property type="entry name" value="Nucleotidylyl transferase"/>
    <property type="match status" value="1"/>
</dbReference>
<feature type="domain" description="ATP-sulfurylase PUA-like" evidence="10">
    <location>
        <begin position="24"/>
        <end position="153"/>
    </location>
</feature>
<dbReference type="NCBIfam" id="NF003166">
    <property type="entry name" value="PRK04149.1"/>
    <property type="match status" value="1"/>
</dbReference>
<name>A0A2T2XA63_9FIRM</name>
<keyword evidence="2 8" id="KW-0808">Transferase</keyword>
<gene>
    <name evidence="8 11" type="primary">sat</name>
    <name evidence="11" type="ORF">C7B43_02935</name>
</gene>
<dbReference type="Gene3D" id="3.40.50.620">
    <property type="entry name" value="HUPs"/>
    <property type="match status" value="1"/>
</dbReference>
<dbReference type="EC" id="2.7.7.4" evidence="8"/>
<protein>
    <recommendedName>
        <fullName evidence="8">Sulfate adenylyltransferase</fullName>
        <ecNumber evidence="8">2.7.7.4</ecNumber>
    </recommendedName>
    <alternativeName>
        <fullName evidence="8">ATP-sulfurylase</fullName>
    </alternativeName>
    <alternativeName>
        <fullName evidence="8">Sulfate adenylate transferase</fullName>
        <shortName evidence="8">SAT</shortName>
    </alternativeName>
</protein>
<evidence type="ECO:0000256" key="7">
    <source>
        <dbReference type="ARBA" id="ARBA00049370"/>
    </source>
</evidence>
<keyword evidence="4 8" id="KW-0547">Nucleotide-binding</keyword>
<evidence type="ECO:0000313" key="11">
    <source>
        <dbReference type="EMBL" id="PSR31338.1"/>
    </source>
</evidence>
<organism evidence="11 12">
    <name type="scientific">Sulfobacillus benefaciens</name>
    <dbReference type="NCBI Taxonomy" id="453960"/>
    <lineage>
        <taxon>Bacteria</taxon>
        <taxon>Bacillati</taxon>
        <taxon>Bacillota</taxon>
        <taxon>Clostridia</taxon>
        <taxon>Eubacteriales</taxon>
        <taxon>Clostridiales Family XVII. Incertae Sedis</taxon>
        <taxon>Sulfobacillus</taxon>
    </lineage>
</organism>
<dbReference type="InterPro" id="IPR014729">
    <property type="entry name" value="Rossmann-like_a/b/a_fold"/>
</dbReference>
<evidence type="ECO:0000256" key="5">
    <source>
        <dbReference type="ARBA" id="ARBA00022840"/>
    </source>
</evidence>
<dbReference type="PANTHER" id="PTHR43509:SF1">
    <property type="entry name" value="SULFATE ADENYLYLTRANSFERASE"/>
    <property type="match status" value="1"/>
</dbReference>
<dbReference type="UniPathway" id="UPA00140">
    <property type="reaction ID" value="UER00204"/>
</dbReference>
<dbReference type="InterPro" id="IPR025980">
    <property type="entry name" value="ATP-Sase_PUA-like_dom"/>
</dbReference>
<dbReference type="Proteomes" id="UP000242699">
    <property type="component" value="Unassembled WGS sequence"/>
</dbReference>
<evidence type="ECO:0000259" key="10">
    <source>
        <dbReference type="Pfam" id="PF14306"/>
    </source>
</evidence>
<dbReference type="Gene3D" id="3.10.400.10">
    <property type="entry name" value="Sulfate adenylyltransferase"/>
    <property type="match status" value="1"/>
</dbReference>
<keyword evidence="3 8" id="KW-0548">Nucleotidyltransferase</keyword>
<comment type="similarity">
    <text evidence="6 8">Belongs to the sulfate adenylyltransferase family.</text>
</comment>
<evidence type="ECO:0000256" key="8">
    <source>
        <dbReference type="HAMAP-Rule" id="MF_00066"/>
    </source>
</evidence>
<evidence type="ECO:0000256" key="2">
    <source>
        <dbReference type="ARBA" id="ARBA00022679"/>
    </source>
</evidence>
<dbReference type="InterPro" id="IPR015947">
    <property type="entry name" value="PUA-like_sf"/>
</dbReference>
<dbReference type="SUPFAM" id="SSF88697">
    <property type="entry name" value="PUA domain-like"/>
    <property type="match status" value="1"/>
</dbReference>
<dbReference type="InterPro" id="IPR024951">
    <property type="entry name" value="Sulfurylase_cat_dom"/>
</dbReference>
<dbReference type="InterPro" id="IPR020792">
    <property type="entry name" value="SO4_adenylyltransferase_pro"/>
</dbReference>
<dbReference type="CDD" id="cd00517">
    <property type="entry name" value="ATPS"/>
    <property type="match status" value="1"/>
</dbReference>
<dbReference type="AlphaFoldDB" id="A0A2T2XA63"/>
<feature type="domain" description="Sulphate adenylyltransferase catalytic" evidence="9">
    <location>
        <begin position="166"/>
        <end position="373"/>
    </location>
</feature>
<proteinExistence type="inferred from homology"/>
<dbReference type="GO" id="GO:0005524">
    <property type="term" value="F:ATP binding"/>
    <property type="evidence" value="ECO:0007669"/>
    <property type="project" value="UniProtKB-KW"/>
</dbReference>
<dbReference type="HAMAP" id="MF_00066">
    <property type="entry name" value="Sulf_adenylyltr"/>
    <property type="match status" value="1"/>
</dbReference>
<evidence type="ECO:0000256" key="3">
    <source>
        <dbReference type="ARBA" id="ARBA00022695"/>
    </source>
</evidence>
<evidence type="ECO:0000256" key="6">
    <source>
        <dbReference type="ARBA" id="ARBA00037980"/>
    </source>
</evidence>
<keyword evidence="5 8" id="KW-0067">ATP-binding</keyword>
<comment type="pathway">
    <text evidence="1 8">Sulfur metabolism; hydrogen sulfide biosynthesis; sulfite from sulfate: step 1/3.</text>
</comment>
<reference evidence="11 12" key="1">
    <citation type="journal article" date="2014" name="BMC Genomics">
        <title>Comparison of environmental and isolate Sulfobacillus genomes reveals diverse carbon, sulfur, nitrogen, and hydrogen metabolisms.</title>
        <authorList>
            <person name="Justice N.B."/>
            <person name="Norman A."/>
            <person name="Brown C.T."/>
            <person name="Singh A."/>
            <person name="Thomas B.C."/>
            <person name="Banfield J.F."/>
        </authorList>
    </citation>
    <scope>NUCLEOTIDE SEQUENCE [LARGE SCALE GENOMIC DNA]</scope>
    <source>
        <strain evidence="11">AMDSBA1</strain>
    </source>
</reference>
<dbReference type="PANTHER" id="PTHR43509">
    <property type="match status" value="1"/>
</dbReference>
<dbReference type="Pfam" id="PF14306">
    <property type="entry name" value="PUA_2"/>
    <property type="match status" value="1"/>
</dbReference>
<dbReference type="EMBL" id="PXYT01000003">
    <property type="protein sequence ID" value="PSR31338.1"/>
    <property type="molecule type" value="Genomic_DNA"/>
</dbReference>
<evidence type="ECO:0000313" key="12">
    <source>
        <dbReference type="Proteomes" id="UP000242699"/>
    </source>
</evidence>
<dbReference type="GO" id="GO:0070814">
    <property type="term" value="P:hydrogen sulfide biosynthetic process"/>
    <property type="evidence" value="ECO:0007669"/>
    <property type="project" value="UniProtKB-UniRule"/>
</dbReference>
<accession>A0A2T2XA63</accession>
<evidence type="ECO:0000259" key="9">
    <source>
        <dbReference type="Pfam" id="PF01747"/>
    </source>
</evidence>
<dbReference type="InterPro" id="IPR002650">
    <property type="entry name" value="Sulphate_adenylyltransferase"/>
</dbReference>
<evidence type="ECO:0000256" key="4">
    <source>
        <dbReference type="ARBA" id="ARBA00022741"/>
    </source>
</evidence>
<dbReference type="Pfam" id="PF01747">
    <property type="entry name" value="ATP-sulfurylase"/>
    <property type="match status" value="1"/>
</dbReference>
<comment type="catalytic activity">
    <reaction evidence="7 8">
        <text>sulfate + ATP + H(+) = adenosine 5'-phosphosulfate + diphosphate</text>
        <dbReference type="Rhea" id="RHEA:18133"/>
        <dbReference type="ChEBI" id="CHEBI:15378"/>
        <dbReference type="ChEBI" id="CHEBI:16189"/>
        <dbReference type="ChEBI" id="CHEBI:30616"/>
        <dbReference type="ChEBI" id="CHEBI:33019"/>
        <dbReference type="ChEBI" id="CHEBI:58243"/>
        <dbReference type="EC" id="2.7.7.4"/>
    </reaction>
</comment>
<sequence length="381" mass="43662">MHSENQLPKAKLERGPFVTQQVSDALWVELDDPATADLYQIAIGAYAPLKGFLDETDYLAVCSTMHLASGEPWPLPITLAVDEKTASSIQLGENVLLVDKRQTIRGQMTITSIYRPNLLREAEWIYHTTSPSHPGVHYLLNRHPVYLGGPVQVNRLPDSTFDGLLWRPDQVRQAIKDRGWRRIVGFQTRNPIHRAHEYIQKSALETMDGLLIHPLIGPTKDDDIPAPVRIATYREVIRHWYREDRVLLAAYTGAMRYAGPREAVLHALVRHNYGCTHFIVGRDHGGVGHFYDPYDAHRIFQEFSPEELGITPLFFEDAFFCRQCQTMTTAKGCPHSEDAWVRLSGSEVRRRLQNGERIPCEIMRPEVVRILQQYYHSTFQD</sequence>
<dbReference type="GO" id="GO:0000103">
    <property type="term" value="P:sulfate assimilation"/>
    <property type="evidence" value="ECO:0007669"/>
    <property type="project" value="UniProtKB-UniRule"/>
</dbReference>
<dbReference type="NCBIfam" id="TIGR00339">
    <property type="entry name" value="sopT"/>
    <property type="match status" value="1"/>
</dbReference>
<comment type="caution">
    <text evidence="11">The sequence shown here is derived from an EMBL/GenBank/DDBJ whole genome shotgun (WGS) entry which is preliminary data.</text>
</comment>
<evidence type="ECO:0000256" key="1">
    <source>
        <dbReference type="ARBA" id="ARBA00005048"/>
    </source>
</evidence>
<dbReference type="GO" id="GO:0004781">
    <property type="term" value="F:sulfate adenylyltransferase (ATP) activity"/>
    <property type="evidence" value="ECO:0007669"/>
    <property type="project" value="UniProtKB-UniRule"/>
</dbReference>